<feature type="compositionally biased region" description="Low complexity" evidence="1">
    <location>
        <begin position="106"/>
        <end position="116"/>
    </location>
</feature>
<dbReference type="RefSeq" id="XP_003057046.1">
    <property type="nucleotide sequence ID" value="XM_003057000.1"/>
</dbReference>
<feature type="compositionally biased region" description="Low complexity" evidence="1">
    <location>
        <begin position="124"/>
        <end position="135"/>
    </location>
</feature>
<feature type="compositionally biased region" description="Low complexity" evidence="1">
    <location>
        <begin position="522"/>
        <end position="533"/>
    </location>
</feature>
<dbReference type="AlphaFoldDB" id="C1MN58"/>
<feature type="compositionally biased region" description="Low complexity" evidence="1">
    <location>
        <begin position="500"/>
        <end position="514"/>
    </location>
</feature>
<feature type="compositionally biased region" description="Low complexity" evidence="1">
    <location>
        <begin position="195"/>
        <end position="215"/>
    </location>
</feature>
<gene>
    <name evidence="2" type="ORF">MICPUCDRAFT_56790</name>
</gene>
<organism evidence="3">
    <name type="scientific">Micromonas pusilla (strain CCMP1545)</name>
    <name type="common">Picoplanktonic green alga</name>
    <dbReference type="NCBI Taxonomy" id="564608"/>
    <lineage>
        <taxon>Eukaryota</taxon>
        <taxon>Viridiplantae</taxon>
        <taxon>Chlorophyta</taxon>
        <taxon>Mamiellophyceae</taxon>
        <taxon>Mamiellales</taxon>
        <taxon>Mamiellaceae</taxon>
        <taxon>Micromonas</taxon>
    </lineage>
</organism>
<sequence length="624" mass="66342">MSAAPTPGRDPAADREALRQATLEAARMRERAETLETALREASTSRASEREGWRARLERADERVRLERVRVEALEVRPVPVVVATRYATRRGAARRARTLGGGGPPAVASRASFRFASRRSRGARFFPSRSRPSGGTRGLSRRRRRPSHPTVCRPQVALGERERTPPPPPSTSSREEDAEDEVETDEPSSSTSLAATRRGAGRVAARTSSSSASRVVRDLTSWKDPSASGKVFGGGLYALVCAHSLRTAAIPASAVLCACVMATLSSTLAWKLFSRLRAGVGLRGVEAWRESEDASAAKRRDREASARRVAAKLGGWVAATASRCAPAAAESWLFVEKIVTWAHPPSTLRACFVAWVSSLVARVWWLSAMTTATTFWILAFAAPPFLAAFGPAAAAASRAFAADAAARFAHVLNDRRFQLGFVGFVWTHAGVAGKTLLVLAAVTLVLTVSPGEPARDQGETAGGRRRSSAAAARGPGIIAGRDDATTTVSGSVVITELPASPTRKAATTATTRVAETRRRAAATATTTAPPRRMSFFGGYGRRAAAAVAASASSPKSERDAPGRGGDENVPPWGGDSPTTPTTKQRRAGAEDAFGGSVEKRLSLSRRRMIAERARRLMADSDDD</sequence>
<accession>C1MN58</accession>
<dbReference type="EMBL" id="GG663737">
    <property type="protein sequence ID" value="EEH58691.1"/>
    <property type="molecule type" value="Genomic_DNA"/>
</dbReference>
<name>C1MN58_MICPC</name>
<protein>
    <submittedName>
        <fullName evidence="2">Predicted protein</fullName>
    </submittedName>
</protein>
<evidence type="ECO:0000313" key="3">
    <source>
        <dbReference type="Proteomes" id="UP000001876"/>
    </source>
</evidence>
<feature type="region of interest" description="Disordered" evidence="1">
    <location>
        <begin position="453"/>
        <end position="484"/>
    </location>
</feature>
<proteinExistence type="predicted"/>
<feature type="compositionally biased region" description="Basic and acidic residues" evidence="1">
    <location>
        <begin position="556"/>
        <end position="567"/>
    </location>
</feature>
<dbReference type="KEGG" id="mpp:MICPUCDRAFT_56790"/>
<dbReference type="GeneID" id="9682962"/>
<feature type="compositionally biased region" description="Acidic residues" evidence="1">
    <location>
        <begin position="177"/>
        <end position="187"/>
    </location>
</feature>
<feature type="region of interest" description="Disordered" evidence="1">
    <location>
        <begin position="93"/>
        <end position="217"/>
    </location>
</feature>
<feature type="region of interest" description="Disordered" evidence="1">
    <location>
        <begin position="29"/>
        <end position="54"/>
    </location>
</feature>
<feature type="compositionally biased region" description="Low complexity" evidence="1">
    <location>
        <begin position="469"/>
        <end position="480"/>
    </location>
</feature>
<reference evidence="2 3" key="1">
    <citation type="journal article" date="2009" name="Science">
        <title>Green evolution and dynamic adaptations revealed by genomes of the marine picoeukaryotes Micromonas.</title>
        <authorList>
            <person name="Worden A.Z."/>
            <person name="Lee J.H."/>
            <person name="Mock T."/>
            <person name="Rouze P."/>
            <person name="Simmons M.P."/>
            <person name="Aerts A.L."/>
            <person name="Allen A.E."/>
            <person name="Cuvelier M.L."/>
            <person name="Derelle E."/>
            <person name="Everett M.V."/>
            <person name="Foulon E."/>
            <person name="Grimwood J."/>
            <person name="Gundlach H."/>
            <person name="Henrissat B."/>
            <person name="Napoli C."/>
            <person name="McDonald S.M."/>
            <person name="Parker M.S."/>
            <person name="Rombauts S."/>
            <person name="Salamov A."/>
            <person name="Von Dassow P."/>
            <person name="Badger J.H."/>
            <person name="Coutinho P.M."/>
            <person name="Demir E."/>
            <person name="Dubchak I."/>
            <person name="Gentemann C."/>
            <person name="Eikrem W."/>
            <person name="Gready J.E."/>
            <person name="John U."/>
            <person name="Lanier W."/>
            <person name="Lindquist E.A."/>
            <person name="Lucas S."/>
            <person name="Mayer K.F."/>
            <person name="Moreau H."/>
            <person name="Not F."/>
            <person name="Otillar R."/>
            <person name="Panaud O."/>
            <person name="Pangilinan J."/>
            <person name="Paulsen I."/>
            <person name="Piegu B."/>
            <person name="Poliakov A."/>
            <person name="Robbens S."/>
            <person name="Schmutz J."/>
            <person name="Toulza E."/>
            <person name="Wyss T."/>
            <person name="Zelensky A."/>
            <person name="Zhou K."/>
            <person name="Armbrust E.V."/>
            <person name="Bhattacharya D."/>
            <person name="Goodenough U.W."/>
            <person name="Van de Peer Y."/>
            <person name="Grigoriev I.V."/>
        </authorList>
    </citation>
    <scope>NUCLEOTIDE SEQUENCE [LARGE SCALE GENOMIC DNA]</scope>
    <source>
        <strain evidence="2 3">CCMP1545</strain>
    </source>
</reference>
<evidence type="ECO:0000256" key="1">
    <source>
        <dbReference type="SAM" id="MobiDB-lite"/>
    </source>
</evidence>
<keyword evidence="3" id="KW-1185">Reference proteome</keyword>
<feature type="region of interest" description="Disordered" evidence="1">
    <location>
        <begin position="500"/>
        <end position="535"/>
    </location>
</feature>
<dbReference type="STRING" id="564608.C1MN58"/>
<feature type="region of interest" description="Disordered" evidence="1">
    <location>
        <begin position="548"/>
        <end position="606"/>
    </location>
</feature>
<evidence type="ECO:0000313" key="2">
    <source>
        <dbReference type="EMBL" id="EEH58691.1"/>
    </source>
</evidence>
<dbReference type="Proteomes" id="UP000001876">
    <property type="component" value="Unassembled WGS sequence"/>
</dbReference>